<evidence type="ECO:0000313" key="2">
    <source>
        <dbReference type="Proteomes" id="UP001062846"/>
    </source>
</evidence>
<gene>
    <name evidence="1" type="ORF">RHMOL_Rhmol12G0102500</name>
</gene>
<dbReference type="EMBL" id="CM046399">
    <property type="protein sequence ID" value="KAI8527802.1"/>
    <property type="molecule type" value="Genomic_DNA"/>
</dbReference>
<sequence length="107" mass="12096">MTRPEVKSQNSNDFYECLFDNYDPYLSNTPTTPVTPTTLTPHASLPMSTPRGSMPVINAEVPKERKRTRMGEEKLSIHASMDTFFKSSSSYMEKMANSFGYDKELSA</sequence>
<accession>A0ACC0LHJ6</accession>
<protein>
    <submittedName>
        <fullName evidence="1">Uncharacterized protein</fullName>
    </submittedName>
</protein>
<keyword evidence="2" id="KW-1185">Reference proteome</keyword>
<name>A0ACC0LHJ6_RHOML</name>
<evidence type="ECO:0000313" key="1">
    <source>
        <dbReference type="EMBL" id="KAI8527802.1"/>
    </source>
</evidence>
<comment type="caution">
    <text evidence="1">The sequence shown here is derived from an EMBL/GenBank/DDBJ whole genome shotgun (WGS) entry which is preliminary data.</text>
</comment>
<dbReference type="Proteomes" id="UP001062846">
    <property type="component" value="Chromosome 12"/>
</dbReference>
<reference evidence="1" key="1">
    <citation type="submission" date="2022-02" db="EMBL/GenBank/DDBJ databases">
        <title>Plant Genome Project.</title>
        <authorList>
            <person name="Zhang R.-G."/>
        </authorList>
    </citation>
    <scope>NUCLEOTIDE SEQUENCE</scope>
    <source>
        <strain evidence="1">AT1</strain>
    </source>
</reference>
<proteinExistence type="predicted"/>
<organism evidence="1 2">
    <name type="scientific">Rhododendron molle</name>
    <name type="common">Chinese azalea</name>
    <name type="synonym">Azalea mollis</name>
    <dbReference type="NCBI Taxonomy" id="49168"/>
    <lineage>
        <taxon>Eukaryota</taxon>
        <taxon>Viridiplantae</taxon>
        <taxon>Streptophyta</taxon>
        <taxon>Embryophyta</taxon>
        <taxon>Tracheophyta</taxon>
        <taxon>Spermatophyta</taxon>
        <taxon>Magnoliopsida</taxon>
        <taxon>eudicotyledons</taxon>
        <taxon>Gunneridae</taxon>
        <taxon>Pentapetalae</taxon>
        <taxon>asterids</taxon>
        <taxon>Ericales</taxon>
        <taxon>Ericaceae</taxon>
        <taxon>Ericoideae</taxon>
        <taxon>Rhodoreae</taxon>
        <taxon>Rhododendron</taxon>
    </lineage>
</organism>